<evidence type="ECO:0000256" key="3">
    <source>
        <dbReference type="ARBA" id="ARBA00022576"/>
    </source>
</evidence>
<keyword evidence="8" id="KW-1185">Reference proteome</keyword>
<evidence type="ECO:0000313" key="7">
    <source>
        <dbReference type="EMBL" id="MEV5510005.1"/>
    </source>
</evidence>
<dbReference type="InterPro" id="IPR015424">
    <property type="entry name" value="PyrdxlP-dep_Trfase"/>
</dbReference>
<evidence type="ECO:0000313" key="8">
    <source>
        <dbReference type="Proteomes" id="UP001552594"/>
    </source>
</evidence>
<gene>
    <name evidence="7" type="ORF">AB0L16_26805</name>
</gene>
<evidence type="ECO:0000256" key="4">
    <source>
        <dbReference type="ARBA" id="ARBA00022679"/>
    </source>
</evidence>
<feature type="domain" description="Aminotransferase class I/classII large" evidence="6">
    <location>
        <begin position="41"/>
        <end position="188"/>
    </location>
</feature>
<dbReference type="InterPro" id="IPR050596">
    <property type="entry name" value="AspAT/PAT-like"/>
</dbReference>
<sequence length="402" mass="41719">MRQGSPALPAFPAPERGLPVLPELADRLAGTAARTEPEPVGGGPRLCEAACGYWTRRGLSARPAEVLAAPGPQALLLALLASAGGEVLLTRPCATWYAPLARLAGRLAYHVPVPAECGGVPDPFALLETVRRIRAEGGRPRFLVLSVADDTTGTVAPPEILHEVCEAAAAEELTVVSDETWRDTRHDPHATVFVGPAEMYRDRVVVLTELSATLLPAAWPAAVALFPPPPAGRTLRTRALAVLTALRAELPPPVAVAAGYALTEPAAVTARTAAAARLYGAVTGAVHRHTAAAGVLGRPPQAGPHFYADLGELRESLAARGITDSVELEERLSTALGHPVPGGHRFGDDPDALRVRLSALPLLGAGDDQRLQALDAADPLRSPVVGSSLATLGAVFGELATA</sequence>
<dbReference type="Pfam" id="PF00155">
    <property type="entry name" value="Aminotran_1_2"/>
    <property type="match status" value="1"/>
</dbReference>
<protein>
    <submittedName>
        <fullName evidence="7">Aminotransferase class I/II-fold pyridoxal phosphate-dependent enzyme</fullName>
    </submittedName>
</protein>
<comment type="similarity">
    <text evidence="2">Belongs to the class-I pyridoxal-phosphate-dependent aminotransferase family.</text>
</comment>
<accession>A0ABV3K4C7</accession>
<proteinExistence type="inferred from homology"/>
<evidence type="ECO:0000256" key="2">
    <source>
        <dbReference type="ARBA" id="ARBA00007441"/>
    </source>
</evidence>
<keyword evidence="5" id="KW-0663">Pyridoxal phosphate</keyword>
<dbReference type="Gene3D" id="3.40.640.10">
    <property type="entry name" value="Type I PLP-dependent aspartate aminotransferase-like (Major domain)"/>
    <property type="match status" value="1"/>
</dbReference>
<comment type="cofactor">
    <cofactor evidence="1">
        <name>pyridoxal 5'-phosphate</name>
        <dbReference type="ChEBI" id="CHEBI:597326"/>
    </cofactor>
</comment>
<comment type="caution">
    <text evidence="7">The sequence shown here is derived from an EMBL/GenBank/DDBJ whole genome shotgun (WGS) entry which is preliminary data.</text>
</comment>
<evidence type="ECO:0000259" key="6">
    <source>
        <dbReference type="Pfam" id="PF00155"/>
    </source>
</evidence>
<dbReference type="RefSeq" id="WP_109279810.1">
    <property type="nucleotide sequence ID" value="NZ_JBFAUK010000026.1"/>
</dbReference>
<evidence type="ECO:0000256" key="5">
    <source>
        <dbReference type="ARBA" id="ARBA00022898"/>
    </source>
</evidence>
<dbReference type="EMBL" id="JBFAUK010000026">
    <property type="protein sequence ID" value="MEV5510005.1"/>
    <property type="molecule type" value="Genomic_DNA"/>
</dbReference>
<keyword evidence="3 7" id="KW-0032">Aminotransferase</keyword>
<dbReference type="InterPro" id="IPR004839">
    <property type="entry name" value="Aminotransferase_I/II_large"/>
</dbReference>
<evidence type="ECO:0000256" key="1">
    <source>
        <dbReference type="ARBA" id="ARBA00001933"/>
    </source>
</evidence>
<name>A0ABV3K4C7_STRON</name>
<dbReference type="InterPro" id="IPR015421">
    <property type="entry name" value="PyrdxlP-dep_Trfase_major"/>
</dbReference>
<dbReference type="PANTHER" id="PTHR46383:SF1">
    <property type="entry name" value="ASPARTATE AMINOTRANSFERASE"/>
    <property type="match status" value="1"/>
</dbReference>
<keyword evidence="4" id="KW-0808">Transferase</keyword>
<dbReference type="SUPFAM" id="SSF53383">
    <property type="entry name" value="PLP-dependent transferases"/>
    <property type="match status" value="1"/>
</dbReference>
<reference evidence="7 8" key="1">
    <citation type="submission" date="2024-06" db="EMBL/GenBank/DDBJ databases">
        <title>The Natural Products Discovery Center: Release of the First 8490 Sequenced Strains for Exploring Actinobacteria Biosynthetic Diversity.</title>
        <authorList>
            <person name="Kalkreuter E."/>
            <person name="Kautsar S.A."/>
            <person name="Yang D."/>
            <person name="Bader C.D."/>
            <person name="Teijaro C.N."/>
            <person name="Fluegel L."/>
            <person name="Davis C.M."/>
            <person name="Simpson J.R."/>
            <person name="Lauterbach L."/>
            <person name="Steele A.D."/>
            <person name="Gui C."/>
            <person name="Meng S."/>
            <person name="Li G."/>
            <person name="Viehrig K."/>
            <person name="Ye F."/>
            <person name="Su P."/>
            <person name="Kiefer A.F."/>
            <person name="Nichols A."/>
            <person name="Cepeda A.J."/>
            <person name="Yan W."/>
            <person name="Fan B."/>
            <person name="Jiang Y."/>
            <person name="Adhikari A."/>
            <person name="Zheng C.-J."/>
            <person name="Schuster L."/>
            <person name="Cowan T.M."/>
            <person name="Smanski M.J."/>
            <person name="Chevrette M.G."/>
            <person name="De Carvalho L.P.S."/>
            <person name="Shen B."/>
        </authorList>
    </citation>
    <scope>NUCLEOTIDE SEQUENCE [LARGE SCALE GENOMIC DNA]</scope>
    <source>
        <strain evidence="7 8">NPDC052347</strain>
    </source>
</reference>
<dbReference type="GO" id="GO:0008483">
    <property type="term" value="F:transaminase activity"/>
    <property type="evidence" value="ECO:0007669"/>
    <property type="project" value="UniProtKB-KW"/>
</dbReference>
<organism evidence="7 8">
    <name type="scientific">Streptomyces orinoci</name>
    <name type="common">Streptoverticillium orinoci</name>
    <dbReference type="NCBI Taxonomy" id="67339"/>
    <lineage>
        <taxon>Bacteria</taxon>
        <taxon>Bacillati</taxon>
        <taxon>Actinomycetota</taxon>
        <taxon>Actinomycetes</taxon>
        <taxon>Kitasatosporales</taxon>
        <taxon>Streptomycetaceae</taxon>
        <taxon>Streptomyces</taxon>
    </lineage>
</organism>
<dbReference type="Proteomes" id="UP001552594">
    <property type="component" value="Unassembled WGS sequence"/>
</dbReference>
<dbReference type="PANTHER" id="PTHR46383">
    <property type="entry name" value="ASPARTATE AMINOTRANSFERASE"/>
    <property type="match status" value="1"/>
</dbReference>